<dbReference type="EMBL" id="MXAV01000006">
    <property type="protein sequence ID" value="PKY11863.1"/>
    <property type="molecule type" value="Genomic_DNA"/>
</dbReference>
<organism evidence="2 3">
    <name type="scientific">Acidithiobacillus marinus</name>
    <dbReference type="NCBI Taxonomy" id="187490"/>
    <lineage>
        <taxon>Bacteria</taxon>
        <taxon>Pseudomonadati</taxon>
        <taxon>Pseudomonadota</taxon>
        <taxon>Acidithiobacillia</taxon>
        <taxon>Acidithiobacillales</taxon>
        <taxon>Acidithiobacillaceae</taxon>
        <taxon>Acidithiobacillus</taxon>
    </lineage>
</organism>
<sequence>MTNERIEALLLDMAFGLVLFLIYLGLFLIAAIIAYAAMLSGNTAVMVLFGVAGCCRGAYLLFVSARIQIDEVPATDLDMPISGIWVQEPMRALMNPPISLSNNLPC</sequence>
<keyword evidence="3" id="KW-1185">Reference proteome</keyword>
<dbReference type="Proteomes" id="UP000234329">
    <property type="component" value="Unassembled WGS sequence"/>
</dbReference>
<evidence type="ECO:0000313" key="2">
    <source>
        <dbReference type="EMBL" id="PKY11863.1"/>
    </source>
</evidence>
<reference evidence="2 3" key="1">
    <citation type="submission" date="2017-03" db="EMBL/GenBank/DDBJ databases">
        <title>Draft genime sequence of the acidophilic sulfur-oxidizing bacterium Acidithiobacillus sp. SH, isolated from seawater.</title>
        <authorList>
            <person name="Sharmin S."/>
            <person name="Tokuhisa M."/>
            <person name="Kanao T."/>
            <person name="Kamimura K."/>
        </authorList>
    </citation>
    <scope>NUCLEOTIDE SEQUENCE [LARGE SCALE GENOMIC DNA]</scope>
    <source>
        <strain evidence="2 3">SH</strain>
    </source>
</reference>
<protein>
    <submittedName>
        <fullName evidence="2">Uncharacterized protein</fullName>
    </submittedName>
</protein>
<comment type="caution">
    <text evidence="2">The sequence shown here is derived from an EMBL/GenBank/DDBJ whole genome shotgun (WGS) entry which is preliminary data.</text>
</comment>
<dbReference type="AlphaFoldDB" id="A0A2I1DPQ8"/>
<evidence type="ECO:0000313" key="3">
    <source>
        <dbReference type="Proteomes" id="UP000234329"/>
    </source>
</evidence>
<evidence type="ECO:0000256" key="1">
    <source>
        <dbReference type="SAM" id="Phobius"/>
    </source>
</evidence>
<dbReference type="InParanoid" id="A0A2I1DPQ8"/>
<keyword evidence="1" id="KW-0472">Membrane</keyword>
<feature type="transmembrane region" description="Helical" evidence="1">
    <location>
        <begin position="9"/>
        <end position="37"/>
    </location>
</feature>
<accession>A0A2I1DPQ8</accession>
<name>A0A2I1DPQ8_9PROT</name>
<gene>
    <name evidence="2" type="ORF">B1757_02575</name>
</gene>
<dbReference type="RefSeq" id="WP_101536832.1">
    <property type="nucleotide sequence ID" value="NZ_MXAV01000006.1"/>
</dbReference>
<keyword evidence="1" id="KW-1133">Transmembrane helix</keyword>
<keyword evidence="1" id="KW-0812">Transmembrane</keyword>
<feature type="transmembrane region" description="Helical" evidence="1">
    <location>
        <begin position="43"/>
        <end position="62"/>
    </location>
</feature>
<proteinExistence type="predicted"/>